<dbReference type="GO" id="GO:0015627">
    <property type="term" value="C:type II protein secretion system complex"/>
    <property type="evidence" value="ECO:0007669"/>
    <property type="project" value="TreeGrafter"/>
</dbReference>
<accession>A0A517Z6Y7</accession>
<keyword evidence="8" id="KW-1185">Reference proteome</keyword>
<dbReference type="Gene3D" id="3.30.1370.120">
    <property type="match status" value="4"/>
</dbReference>
<evidence type="ECO:0000256" key="4">
    <source>
        <dbReference type="SAM" id="MobiDB-lite"/>
    </source>
</evidence>
<dbReference type="Proteomes" id="UP000320496">
    <property type="component" value="Chromosome"/>
</dbReference>
<organism evidence="7 8">
    <name type="scientific">Maioricimonas rarisocia</name>
    <dbReference type="NCBI Taxonomy" id="2528026"/>
    <lineage>
        <taxon>Bacteria</taxon>
        <taxon>Pseudomonadati</taxon>
        <taxon>Planctomycetota</taxon>
        <taxon>Planctomycetia</taxon>
        <taxon>Planctomycetales</taxon>
        <taxon>Planctomycetaceae</taxon>
        <taxon>Maioricimonas</taxon>
    </lineage>
</organism>
<evidence type="ECO:0000256" key="2">
    <source>
        <dbReference type="ARBA" id="ARBA00022729"/>
    </source>
</evidence>
<evidence type="ECO:0000313" key="7">
    <source>
        <dbReference type="EMBL" id="QDU38233.1"/>
    </source>
</evidence>
<feature type="region of interest" description="Disordered" evidence="4">
    <location>
        <begin position="938"/>
        <end position="979"/>
    </location>
</feature>
<gene>
    <name evidence="7" type="ORF">Mal4_25580</name>
</gene>
<dbReference type="PANTHER" id="PTHR30332:SF24">
    <property type="entry name" value="SECRETIN GSPD-RELATED"/>
    <property type="match status" value="1"/>
</dbReference>
<feature type="compositionally biased region" description="Basic and acidic residues" evidence="4">
    <location>
        <begin position="60"/>
        <end position="83"/>
    </location>
</feature>
<feature type="region of interest" description="Disordered" evidence="4">
    <location>
        <begin position="23"/>
        <end position="89"/>
    </location>
</feature>
<dbReference type="InterPro" id="IPR005644">
    <property type="entry name" value="NolW-like"/>
</dbReference>
<dbReference type="GO" id="GO:0016020">
    <property type="term" value="C:membrane"/>
    <property type="evidence" value="ECO:0007669"/>
    <property type="project" value="UniProtKB-SubCell"/>
</dbReference>
<dbReference type="PANTHER" id="PTHR30332">
    <property type="entry name" value="PROBABLE GENERAL SECRETION PATHWAY PROTEIN D"/>
    <property type="match status" value="1"/>
</dbReference>
<sequence length="979" mass="109167" precursor="true">MQPTRIGVLLACALMLLPPVPSIVSAQGPAAAPQTSRVVRPSGEPSKPGSPGQKPGDSSKSSDEKKPDGDQKEDEKKEEEGKPKIISRSSEPQLPEKFISIDIKPDADGKVTFNFQGVPWLPVLTWLAKISDQSLDWQELPGDYLNLRTQRAYDLKEARDLINRHLLARGFTLLLDGELLTVVNIKKINPGLVPRAEPDELADRMPHDFAKVSFPLKWMIAEKAAEELKPMLSENGTIAPLKSVNRLEVMDAVINLQEIHRLLTLEQSSTRTEPTQIKVFRLEHVRAEETVGLLEEILGLEKPPSGDISNSMGQQIMQQLQRMQQRSSSGGSNGGGDEEGKPRLIVNSRQNSILAHAPPDKMEIIEETILAVDVPQEGDRHILQNMDRMKVYRLITLDPQPLVQILLDLGDLSPRSRIQVDEDNRSIIVFGTLADHVTVKTLVDRLDGSNRSFEVVPLRRLRADEVAGTIQYMMGEEEEEEDNNRGGYYSYYSSRYGSRNSSSSSKDTRPFRVDADVENNRLLLWANDVEYEEVSNLLEKMGEIPPDRGSSETMRVIDLPSDGEAREILKRLEGIWPTIRPNELQVQPLRRDTERRAPADSVEDVPRTDVETKEDAAPVVDRGGRPAVQLAVMQQEHPLAGIENGEEGQTSVPAVPRSGREPPIVIQQLPDGRILLGSQDTRALDHLEEVLGQLTPDAPDFHVFQLKHPNTWAYGIELILEEYFQNEEDNETVIDPWWGYSYSQKKDSGSSRLSRRKQLKIISDSDSQTILVQGATNEQLKIIQNLIDIYDQPVSSDPASVRRMQVFRLQYSEAKTIADTVKSVYRDLLSANDPALQSPNQSREPSVDKGITYVYNRGPQAEGSEEEPQTPIRFKGLLSVGVDEISNSVVVSAAEGLMVDISELIEALDEAARPQTKVQVLQLSPGLDVATLKERLNDAFGEKRNQDRGRFDRRQFPGQGNNGPQPGPQPNGGQAPRGR</sequence>
<evidence type="ECO:0000313" key="8">
    <source>
        <dbReference type="Proteomes" id="UP000320496"/>
    </source>
</evidence>
<name>A0A517Z6Y7_9PLAN</name>
<keyword evidence="3" id="KW-0472">Membrane</keyword>
<dbReference type="AlphaFoldDB" id="A0A517Z6Y7"/>
<evidence type="ECO:0000256" key="3">
    <source>
        <dbReference type="ARBA" id="ARBA00023136"/>
    </source>
</evidence>
<dbReference type="EMBL" id="CP036275">
    <property type="protein sequence ID" value="QDU38233.1"/>
    <property type="molecule type" value="Genomic_DNA"/>
</dbReference>
<feature type="domain" description="NolW-like" evidence="6">
    <location>
        <begin position="278"/>
        <end position="377"/>
    </location>
</feature>
<dbReference type="GO" id="GO:0009306">
    <property type="term" value="P:protein secretion"/>
    <property type="evidence" value="ECO:0007669"/>
    <property type="project" value="TreeGrafter"/>
</dbReference>
<evidence type="ECO:0000259" key="6">
    <source>
        <dbReference type="Pfam" id="PF03958"/>
    </source>
</evidence>
<comment type="subcellular location">
    <subcellularLocation>
        <location evidence="1">Membrane</location>
    </subcellularLocation>
</comment>
<evidence type="ECO:0000256" key="5">
    <source>
        <dbReference type="SAM" id="SignalP"/>
    </source>
</evidence>
<keyword evidence="2 5" id="KW-0732">Signal</keyword>
<feature type="chain" id="PRO_5021978128" evidence="5">
    <location>
        <begin position="27"/>
        <end position="979"/>
    </location>
</feature>
<proteinExistence type="predicted"/>
<dbReference type="InterPro" id="IPR050810">
    <property type="entry name" value="Bact_Secretion_Sys_Channel"/>
</dbReference>
<protein>
    <submittedName>
        <fullName evidence="7">Bacterial type II/III secretion system short domain protein</fullName>
    </submittedName>
</protein>
<feature type="compositionally biased region" description="Low complexity" evidence="4">
    <location>
        <begin position="41"/>
        <end position="59"/>
    </location>
</feature>
<dbReference type="RefSeq" id="WP_197444349.1">
    <property type="nucleotide sequence ID" value="NZ_CP036275.1"/>
</dbReference>
<feature type="region of interest" description="Disordered" evidence="4">
    <location>
        <begin position="643"/>
        <end position="662"/>
    </location>
</feature>
<reference evidence="7 8" key="1">
    <citation type="submission" date="2019-02" db="EMBL/GenBank/DDBJ databases">
        <title>Deep-cultivation of Planctomycetes and their phenomic and genomic characterization uncovers novel biology.</title>
        <authorList>
            <person name="Wiegand S."/>
            <person name="Jogler M."/>
            <person name="Boedeker C."/>
            <person name="Pinto D."/>
            <person name="Vollmers J."/>
            <person name="Rivas-Marin E."/>
            <person name="Kohn T."/>
            <person name="Peeters S.H."/>
            <person name="Heuer A."/>
            <person name="Rast P."/>
            <person name="Oberbeckmann S."/>
            <person name="Bunk B."/>
            <person name="Jeske O."/>
            <person name="Meyerdierks A."/>
            <person name="Storesund J.E."/>
            <person name="Kallscheuer N."/>
            <person name="Luecker S."/>
            <person name="Lage O.M."/>
            <person name="Pohl T."/>
            <person name="Merkel B.J."/>
            <person name="Hornburger P."/>
            <person name="Mueller R.-W."/>
            <person name="Bruemmer F."/>
            <person name="Labrenz M."/>
            <person name="Spormann A.M."/>
            <person name="Op den Camp H."/>
            <person name="Overmann J."/>
            <person name="Amann R."/>
            <person name="Jetten M.S.M."/>
            <person name="Mascher T."/>
            <person name="Medema M.H."/>
            <person name="Devos D.P."/>
            <person name="Kaster A.-K."/>
            <person name="Ovreas L."/>
            <person name="Rohde M."/>
            <person name="Galperin M.Y."/>
            <person name="Jogler C."/>
        </authorList>
    </citation>
    <scope>NUCLEOTIDE SEQUENCE [LARGE SCALE GENOMIC DNA]</scope>
    <source>
        <strain evidence="7 8">Mal4</strain>
    </source>
</reference>
<feature type="signal peptide" evidence="5">
    <location>
        <begin position="1"/>
        <end position="26"/>
    </location>
</feature>
<feature type="compositionally biased region" description="Basic and acidic residues" evidence="4">
    <location>
        <begin position="938"/>
        <end position="955"/>
    </location>
</feature>
<evidence type="ECO:0000256" key="1">
    <source>
        <dbReference type="ARBA" id="ARBA00004370"/>
    </source>
</evidence>
<feature type="compositionally biased region" description="Basic and acidic residues" evidence="4">
    <location>
        <begin position="589"/>
        <end position="616"/>
    </location>
</feature>
<feature type="compositionally biased region" description="Low complexity" evidence="4">
    <location>
        <begin position="316"/>
        <end position="330"/>
    </location>
</feature>
<dbReference type="Pfam" id="PF03958">
    <property type="entry name" value="Secretin_N"/>
    <property type="match status" value="1"/>
</dbReference>
<feature type="region of interest" description="Disordered" evidence="4">
    <location>
        <begin position="316"/>
        <end position="342"/>
    </location>
</feature>
<feature type="region of interest" description="Disordered" evidence="4">
    <location>
        <begin position="589"/>
        <end position="618"/>
    </location>
</feature>
<dbReference type="KEGG" id="mri:Mal4_25580"/>
<dbReference type="InterPro" id="IPR038591">
    <property type="entry name" value="NolW-like_sf"/>
</dbReference>